<comment type="caution">
    <text evidence="3">The sequence shown here is derived from an EMBL/GenBank/DDBJ whole genome shotgun (WGS) entry which is preliminary data.</text>
</comment>
<reference evidence="3 4" key="1">
    <citation type="submission" date="2018-10" db="EMBL/GenBank/DDBJ databases">
        <title>Isolation from cow dung.</title>
        <authorList>
            <person name="Ling L."/>
        </authorList>
    </citation>
    <scope>NUCLEOTIDE SEQUENCE [LARGE SCALE GENOMIC DNA]</scope>
    <source>
        <strain evidence="3 4">NEAU-LL90</strain>
    </source>
</reference>
<dbReference type="InterPro" id="IPR054246">
    <property type="entry name" value="DUF6973"/>
</dbReference>
<proteinExistence type="predicted"/>
<accession>A0A3M2LC42</accession>
<sequence length="397" mass="43049">MSSVPPTKSQIRKWNVEPLAAQALEWSNASKAATTEYNSISRQLADSPGFWRGPAGDAMRDRGTQGAMASLSKVVAGLDKGVTATTNMVQSLVDAKTAAVGAIAAVEESCFIVGEDGTVGYDKSTIAWLVNAGYKQIAASQMLLLHLAKIHESDIKAKLRAAADAAEAARTAIDNVFADVPIPLNKQMDWIEREYQVDSDSTGMTNWPTGLKATLMGVVGKDPLPITVAEAQMLDDLSLVDQIKFYRIMQDAEDSAKAAFPPQNGQTDEDNHTDAYRHAYWNARMTQVFGEDWTKEYTTKHEGRDDNAAVREAMDLHNNDIGRQIGLANPDADPDELRKIVRNAVDNGDTVMINKDFHLSPTNQVAQGQGALSVDFNNSGPQHRPGVPAPNNNPSTK</sequence>
<gene>
    <name evidence="3" type="ORF">EBN03_14760</name>
</gene>
<feature type="domain" description="DUF6973" evidence="2">
    <location>
        <begin position="242"/>
        <end position="348"/>
    </location>
</feature>
<evidence type="ECO:0000313" key="3">
    <source>
        <dbReference type="EMBL" id="RMI32248.1"/>
    </source>
</evidence>
<evidence type="ECO:0000313" key="4">
    <source>
        <dbReference type="Proteomes" id="UP000279275"/>
    </source>
</evidence>
<dbReference type="AlphaFoldDB" id="A0A3M2LC42"/>
<evidence type="ECO:0000256" key="1">
    <source>
        <dbReference type="SAM" id="MobiDB-lite"/>
    </source>
</evidence>
<protein>
    <recommendedName>
        <fullName evidence="2">DUF6973 domain-containing protein</fullName>
    </recommendedName>
</protein>
<evidence type="ECO:0000259" key="2">
    <source>
        <dbReference type="Pfam" id="PF22322"/>
    </source>
</evidence>
<dbReference type="Proteomes" id="UP000279275">
    <property type="component" value="Unassembled WGS sequence"/>
</dbReference>
<organism evidence="3 4">
    <name type="scientific">Nocardia stercoris</name>
    <dbReference type="NCBI Taxonomy" id="2483361"/>
    <lineage>
        <taxon>Bacteria</taxon>
        <taxon>Bacillati</taxon>
        <taxon>Actinomycetota</taxon>
        <taxon>Actinomycetes</taxon>
        <taxon>Mycobacteriales</taxon>
        <taxon>Nocardiaceae</taxon>
        <taxon>Nocardia</taxon>
    </lineage>
</organism>
<keyword evidence="4" id="KW-1185">Reference proteome</keyword>
<feature type="region of interest" description="Disordered" evidence="1">
    <location>
        <begin position="373"/>
        <end position="397"/>
    </location>
</feature>
<name>A0A3M2LC42_9NOCA</name>
<dbReference type="Pfam" id="PF22322">
    <property type="entry name" value="DUF6973"/>
    <property type="match status" value="1"/>
</dbReference>
<dbReference type="EMBL" id="RFFH01000005">
    <property type="protein sequence ID" value="RMI32248.1"/>
    <property type="molecule type" value="Genomic_DNA"/>
</dbReference>